<dbReference type="Proteomes" id="UP000594262">
    <property type="component" value="Unplaced"/>
</dbReference>
<proteinExistence type="inferred from homology"/>
<comment type="similarity">
    <text evidence="2">Belongs to the glycosyl hydrolase 20 family.</text>
</comment>
<dbReference type="RefSeq" id="XP_066924146.1">
    <property type="nucleotide sequence ID" value="XM_067068045.1"/>
</dbReference>
<dbReference type="SUPFAM" id="SSF51445">
    <property type="entry name" value="(Trans)glycosidases"/>
    <property type="match status" value="1"/>
</dbReference>
<feature type="domain" description="Glycoside hydrolase family 20 catalytic" evidence="5">
    <location>
        <begin position="74"/>
        <end position="231"/>
    </location>
</feature>
<dbReference type="Gene3D" id="3.20.20.80">
    <property type="entry name" value="Glycosidases"/>
    <property type="match status" value="1"/>
</dbReference>
<keyword evidence="7" id="KW-1185">Reference proteome</keyword>
<evidence type="ECO:0000313" key="6">
    <source>
        <dbReference type="EnsemblMetazoa" id="CLYHEMP009022.1"/>
    </source>
</evidence>
<reference evidence="6" key="1">
    <citation type="submission" date="2021-01" db="UniProtKB">
        <authorList>
            <consortium name="EnsemblMetazoa"/>
        </authorList>
    </citation>
    <scope>IDENTIFICATION</scope>
</reference>
<dbReference type="EnsemblMetazoa" id="CLYHEMT009022.1">
    <property type="protein sequence ID" value="CLYHEMP009022.1"/>
    <property type="gene ID" value="CLYHEMG009022"/>
</dbReference>
<dbReference type="GeneID" id="136811439"/>
<dbReference type="InterPro" id="IPR015883">
    <property type="entry name" value="Glyco_hydro_20_cat"/>
</dbReference>
<dbReference type="EC" id="3.2.1.52" evidence="3"/>
<dbReference type="PANTHER" id="PTHR21040:SF8">
    <property type="entry name" value="BCDNA.GH04120"/>
    <property type="match status" value="1"/>
</dbReference>
<dbReference type="GO" id="GO:0004563">
    <property type="term" value="F:beta-N-acetylhexosaminidase activity"/>
    <property type="evidence" value="ECO:0007669"/>
    <property type="project" value="UniProtKB-EC"/>
</dbReference>
<dbReference type="AlphaFoldDB" id="A0A7M5UCM7"/>
<evidence type="ECO:0000256" key="3">
    <source>
        <dbReference type="ARBA" id="ARBA00012663"/>
    </source>
</evidence>
<dbReference type="InterPro" id="IPR017853">
    <property type="entry name" value="GH"/>
</dbReference>
<dbReference type="InterPro" id="IPR038901">
    <property type="entry name" value="HEXDC-like"/>
</dbReference>
<name>A0A7M5UCM7_9CNID</name>
<protein>
    <recommendedName>
        <fullName evidence="3">beta-N-acetylhexosaminidase</fullName>
        <ecNumber evidence="3">3.2.1.52</ecNumber>
    </recommendedName>
</protein>
<evidence type="ECO:0000256" key="4">
    <source>
        <dbReference type="ARBA" id="ARBA00022801"/>
    </source>
</evidence>
<evidence type="ECO:0000313" key="7">
    <source>
        <dbReference type="Proteomes" id="UP000594262"/>
    </source>
</evidence>
<dbReference type="GO" id="GO:0005975">
    <property type="term" value="P:carbohydrate metabolic process"/>
    <property type="evidence" value="ECO:0007669"/>
    <property type="project" value="InterPro"/>
</dbReference>
<dbReference type="CDD" id="cd06565">
    <property type="entry name" value="GH20_GcnA-like"/>
    <property type="match status" value="1"/>
</dbReference>
<dbReference type="PANTHER" id="PTHR21040">
    <property type="entry name" value="BCDNA.GH04120"/>
    <property type="match status" value="1"/>
</dbReference>
<organism evidence="6 7">
    <name type="scientific">Clytia hemisphaerica</name>
    <dbReference type="NCBI Taxonomy" id="252671"/>
    <lineage>
        <taxon>Eukaryota</taxon>
        <taxon>Metazoa</taxon>
        <taxon>Cnidaria</taxon>
        <taxon>Hydrozoa</taxon>
        <taxon>Hydroidolina</taxon>
        <taxon>Leptothecata</taxon>
        <taxon>Obeliida</taxon>
        <taxon>Clytiidae</taxon>
        <taxon>Clytia</taxon>
    </lineage>
</organism>
<accession>A0A7M5UCM7</accession>
<comment type="catalytic activity">
    <reaction evidence="1">
        <text>Hydrolysis of terminal non-reducing N-acetyl-D-hexosamine residues in N-acetyl-beta-D-hexosaminides.</text>
        <dbReference type="EC" id="3.2.1.52"/>
    </reaction>
</comment>
<sequence>MDTVESMEKSPARNGPLSNRIVHFDLKGAPPKISYLLELIPLVRQWGATGILVEYEDMFPYKNKLSVLSKPFAYSSDDLKLLQEATKSEGMDYIPLLQSFGHVEFILKHHQFEHLREASINPMSLCPKHEESLPLIEEIVDQFMQEHPDIEYLHIGGDEVFCINVCKKCVDSRDSIPKLYLSHMEPLILLIQNKFPTLKLFVWDDMFREFSVQELEELSPQIIPMVWSYVDYLDSQFPNDMWRRYGSVFEEIWIATSFKGSSGPTCDLVPIQHHVNNHLSWFNLIESFDQELKVKIKGVAVTGWSRYDHFATLCELLPAAFPCLVLCLQVLRQGSFTRTLHENVSKSLGYVNAIPLSGYFNENGTGNFPGSELIGYICQLEFAKRQLLVLQERSDGWMDDWHTEVTQEVNLGHIDFIYNLVTQIIQLYESIRGPIQECLSTYFYEETALEVVKSKIDSKLKVINLIMDKVQTVKSFKDKQLTQS</sequence>
<evidence type="ECO:0000259" key="5">
    <source>
        <dbReference type="Pfam" id="PF00728"/>
    </source>
</evidence>
<evidence type="ECO:0000256" key="2">
    <source>
        <dbReference type="ARBA" id="ARBA00006285"/>
    </source>
</evidence>
<keyword evidence="4" id="KW-0378">Hydrolase</keyword>
<dbReference type="OrthoDB" id="47475at2759"/>
<dbReference type="Pfam" id="PF00728">
    <property type="entry name" value="Glyco_hydro_20"/>
    <property type="match status" value="1"/>
</dbReference>
<evidence type="ECO:0000256" key="1">
    <source>
        <dbReference type="ARBA" id="ARBA00001231"/>
    </source>
</evidence>